<dbReference type="Gene3D" id="3.40.50.1110">
    <property type="entry name" value="SGNH hydrolase"/>
    <property type="match status" value="1"/>
</dbReference>
<evidence type="ECO:0000256" key="1">
    <source>
        <dbReference type="ARBA" id="ARBA00022801"/>
    </source>
</evidence>
<accession>A0A815SQA3</accession>
<sequence length="347" mass="39145">MLVGFVFICSILISQCYPTSTTDLNEKDFDESFLSSTPLVQRFLNGVDNFKHFLSEKLIHRDYPENVEKFRFKNVVIFGDSYSDDGNAYRVSKHKWPLVPPYYRGRFCNGPIWTDQLKVPGVLNYAYGGATTDNNFVQGSTAINTVKVPGVRQQIEMYFNQSNSNKIDFARTLYIIWAGSNDFLFQPTLTPTKIIASLLNGVQDLLKLGAKNFLIFNQIPAQYVPNLQGFAPANVLSELTNASNVALVTGIKEIQQKNSQTLLNIFDITSIISKAVQSKSDYFKNTTANCWNPVNLTTVLNFCGNPEKFVFLDTLHLTSRMHGLIADAIRQFLLTSFEVNSSGYYIH</sequence>
<dbReference type="AlphaFoldDB" id="A0A815SQA3"/>
<dbReference type="Proteomes" id="UP000663834">
    <property type="component" value="Unassembled WGS sequence"/>
</dbReference>
<evidence type="ECO:0000313" key="3">
    <source>
        <dbReference type="EMBL" id="CAF1299171.1"/>
    </source>
</evidence>
<keyword evidence="1" id="KW-0378">Hydrolase</keyword>
<dbReference type="CDD" id="cd01846">
    <property type="entry name" value="fatty_acyltransferase_like"/>
    <property type="match status" value="1"/>
</dbReference>
<dbReference type="InterPro" id="IPR051058">
    <property type="entry name" value="GDSL_Est/Lipase"/>
</dbReference>
<dbReference type="SUPFAM" id="SSF52266">
    <property type="entry name" value="SGNH hydrolase"/>
    <property type="match status" value="1"/>
</dbReference>
<dbReference type="EMBL" id="CAJNOV010012717">
    <property type="protein sequence ID" value="CAF1494919.1"/>
    <property type="molecule type" value="Genomic_DNA"/>
</dbReference>
<dbReference type="Pfam" id="PF00657">
    <property type="entry name" value="Lipase_GDSL"/>
    <property type="match status" value="1"/>
</dbReference>
<dbReference type="Proteomes" id="UP000663855">
    <property type="component" value="Unassembled WGS sequence"/>
</dbReference>
<dbReference type="PANTHER" id="PTHR45648:SF22">
    <property type="entry name" value="GDSL LIPASE_ACYLHYDROLASE FAMILY PROTEIN (AFU_ORTHOLOGUE AFUA_4G14700)"/>
    <property type="match status" value="1"/>
</dbReference>
<name>A0A815SQA3_9BILA</name>
<keyword evidence="2" id="KW-0732">Signal</keyword>
<evidence type="ECO:0000256" key="2">
    <source>
        <dbReference type="SAM" id="SignalP"/>
    </source>
</evidence>
<dbReference type="InterPro" id="IPR036514">
    <property type="entry name" value="SGNH_hydro_sf"/>
</dbReference>
<dbReference type="PANTHER" id="PTHR45648">
    <property type="entry name" value="GDSL LIPASE/ACYLHYDROLASE FAMILY PROTEIN (AFU_ORTHOLOGUE AFUA_4G14700)"/>
    <property type="match status" value="1"/>
</dbReference>
<dbReference type="OrthoDB" id="1600564at2759"/>
<organism evidence="4 5">
    <name type="scientific">Rotaria magnacalcarata</name>
    <dbReference type="NCBI Taxonomy" id="392030"/>
    <lineage>
        <taxon>Eukaryota</taxon>
        <taxon>Metazoa</taxon>
        <taxon>Spiralia</taxon>
        <taxon>Gnathifera</taxon>
        <taxon>Rotifera</taxon>
        <taxon>Eurotatoria</taxon>
        <taxon>Bdelloidea</taxon>
        <taxon>Philodinida</taxon>
        <taxon>Philodinidae</taxon>
        <taxon>Rotaria</taxon>
    </lineage>
</organism>
<evidence type="ECO:0000313" key="5">
    <source>
        <dbReference type="Proteomes" id="UP000663855"/>
    </source>
</evidence>
<dbReference type="EMBL" id="CAJNOW010000956">
    <property type="protein sequence ID" value="CAF1299171.1"/>
    <property type="molecule type" value="Genomic_DNA"/>
</dbReference>
<dbReference type="InterPro" id="IPR001087">
    <property type="entry name" value="GDSL"/>
</dbReference>
<feature type="signal peptide" evidence="2">
    <location>
        <begin position="1"/>
        <end position="16"/>
    </location>
</feature>
<protein>
    <submittedName>
        <fullName evidence="4">Uncharacterized protein</fullName>
    </submittedName>
</protein>
<reference evidence="4" key="1">
    <citation type="submission" date="2021-02" db="EMBL/GenBank/DDBJ databases">
        <authorList>
            <person name="Nowell W R."/>
        </authorList>
    </citation>
    <scope>NUCLEOTIDE SEQUENCE</scope>
</reference>
<feature type="chain" id="PRO_5036228853" evidence="2">
    <location>
        <begin position="17"/>
        <end position="347"/>
    </location>
</feature>
<comment type="caution">
    <text evidence="4">The sequence shown here is derived from an EMBL/GenBank/DDBJ whole genome shotgun (WGS) entry which is preliminary data.</text>
</comment>
<gene>
    <name evidence="4" type="ORF">CJN711_LOCUS26916</name>
    <name evidence="3" type="ORF">KQP761_LOCUS4682</name>
</gene>
<dbReference type="GO" id="GO:0016788">
    <property type="term" value="F:hydrolase activity, acting on ester bonds"/>
    <property type="evidence" value="ECO:0007669"/>
    <property type="project" value="InterPro"/>
</dbReference>
<evidence type="ECO:0000313" key="4">
    <source>
        <dbReference type="EMBL" id="CAF1494919.1"/>
    </source>
</evidence>
<proteinExistence type="predicted"/>